<evidence type="ECO:0000256" key="3">
    <source>
        <dbReference type="SAM" id="MobiDB-lite"/>
    </source>
</evidence>
<dbReference type="AlphaFoldDB" id="Q54RN0"/>
<dbReference type="VEuPathDB" id="AmoebaDB:DDB_G0283023"/>
<organism evidence="5 6">
    <name type="scientific">Dictyostelium discoideum</name>
    <name type="common">Social amoeba</name>
    <dbReference type="NCBI Taxonomy" id="44689"/>
    <lineage>
        <taxon>Eukaryota</taxon>
        <taxon>Amoebozoa</taxon>
        <taxon>Evosea</taxon>
        <taxon>Eumycetozoa</taxon>
        <taxon>Dictyostelia</taxon>
        <taxon>Dictyosteliales</taxon>
        <taxon>Dictyosteliaceae</taxon>
        <taxon>Dictyostelium</taxon>
    </lineage>
</organism>
<evidence type="ECO:0000313" key="6">
    <source>
        <dbReference type="Proteomes" id="UP000002195"/>
    </source>
</evidence>
<dbReference type="GO" id="GO:0046982">
    <property type="term" value="F:protein heterodimerization activity"/>
    <property type="evidence" value="ECO:0000353"/>
    <property type="project" value="dictyBase"/>
</dbReference>
<dbReference type="EMBL" id="AAFI02000049">
    <property type="protein sequence ID" value="EAL65955.1"/>
    <property type="molecule type" value="Genomic_DNA"/>
</dbReference>
<keyword evidence="2" id="KW-0539">Nucleus</keyword>
<dbReference type="GO" id="GO:0003682">
    <property type="term" value="F:chromatin binding"/>
    <property type="evidence" value="ECO:0000318"/>
    <property type="project" value="GO_Central"/>
</dbReference>
<comment type="subcellular location">
    <subcellularLocation>
        <location evidence="1">Nucleus</location>
    </subcellularLocation>
</comment>
<dbReference type="GO" id="GO:0003677">
    <property type="term" value="F:DNA binding"/>
    <property type="evidence" value="ECO:0000314"/>
    <property type="project" value="dictyBase"/>
</dbReference>
<dbReference type="SUPFAM" id="SSF54160">
    <property type="entry name" value="Chromo domain-like"/>
    <property type="match status" value="2"/>
</dbReference>
<dbReference type="InterPro" id="IPR023779">
    <property type="entry name" value="Chromodomain_CS"/>
</dbReference>
<feature type="domain" description="Chromo" evidence="4">
    <location>
        <begin position="163"/>
        <end position="215"/>
    </location>
</feature>
<dbReference type="HOGENOM" id="CLU_1139757_0_0_1"/>
<dbReference type="KEGG" id="ddi:DDB_G0283023"/>
<dbReference type="InterPro" id="IPR016197">
    <property type="entry name" value="Chromo-like_dom_sf"/>
</dbReference>
<evidence type="ECO:0000259" key="4">
    <source>
        <dbReference type="PROSITE" id="PS50013"/>
    </source>
</evidence>
<dbReference type="InterPro" id="IPR051219">
    <property type="entry name" value="Heterochromatin_chromo-domain"/>
</dbReference>
<dbReference type="InterPro" id="IPR008251">
    <property type="entry name" value="Chromo_shadow_dom"/>
</dbReference>
<feature type="compositionally biased region" description="Low complexity" evidence="3">
    <location>
        <begin position="105"/>
        <end position="132"/>
    </location>
</feature>
<dbReference type="CDD" id="cd00034">
    <property type="entry name" value="CSD"/>
    <property type="match status" value="1"/>
</dbReference>
<feature type="region of interest" description="Disordered" evidence="3">
    <location>
        <begin position="69"/>
        <end position="132"/>
    </location>
</feature>
<dbReference type="Proteomes" id="UP000002195">
    <property type="component" value="Unassembled WGS sequence"/>
</dbReference>
<dbReference type="SMART" id="SM00300">
    <property type="entry name" value="ChSh"/>
    <property type="match status" value="1"/>
</dbReference>
<dbReference type="OMA" id="TWENSTH"/>
<dbReference type="STRING" id="44689.Q54RN0"/>
<dbReference type="GO" id="GO:0005721">
    <property type="term" value="C:pericentric heterochromatin"/>
    <property type="evidence" value="ECO:0000314"/>
    <property type="project" value="dictyBase"/>
</dbReference>
<evidence type="ECO:0000256" key="1">
    <source>
        <dbReference type="ARBA" id="ARBA00004123"/>
    </source>
</evidence>
<feature type="domain" description="Chromo" evidence="4">
    <location>
        <begin position="22"/>
        <end position="81"/>
    </location>
</feature>
<feature type="region of interest" description="Disordered" evidence="3">
    <location>
        <begin position="1"/>
        <end position="20"/>
    </location>
</feature>
<dbReference type="dictyBase" id="DDB_G0283023">
    <property type="gene designation" value="hcpA"/>
</dbReference>
<dbReference type="GO" id="GO:0031507">
    <property type="term" value="P:heterochromatin formation"/>
    <property type="evidence" value="ECO:0000318"/>
    <property type="project" value="GO_Central"/>
</dbReference>
<protein>
    <submittedName>
        <fullName evidence="5">Chromo domain-containing protein</fullName>
    </submittedName>
</protein>
<dbReference type="GO" id="GO:0016604">
    <property type="term" value="C:nuclear body"/>
    <property type="evidence" value="ECO:0000314"/>
    <property type="project" value="dictyBase"/>
</dbReference>
<feature type="compositionally biased region" description="Acidic residues" evidence="3">
    <location>
        <begin position="11"/>
        <end position="20"/>
    </location>
</feature>
<evidence type="ECO:0000313" key="5">
    <source>
        <dbReference type="EMBL" id="EAL65955.1"/>
    </source>
</evidence>
<dbReference type="PROSITE" id="PS50013">
    <property type="entry name" value="CHROMO_2"/>
    <property type="match status" value="2"/>
</dbReference>
<reference evidence="5 6" key="1">
    <citation type="journal article" date="2005" name="Nature">
        <title>The genome of the social amoeba Dictyostelium discoideum.</title>
        <authorList>
            <consortium name="The Dictyostelium discoideum Sequencing Consortium"/>
            <person name="Eichinger L."/>
            <person name="Pachebat J.A."/>
            <person name="Glockner G."/>
            <person name="Rajandream M.A."/>
            <person name="Sucgang R."/>
            <person name="Berriman M."/>
            <person name="Song J."/>
            <person name="Olsen R."/>
            <person name="Szafranski K."/>
            <person name="Xu Q."/>
            <person name="Tunggal B."/>
            <person name="Kummerfeld S."/>
            <person name="Madera M."/>
            <person name="Konfortov B.A."/>
            <person name="Rivero F."/>
            <person name="Bankier A.T."/>
            <person name="Lehmann R."/>
            <person name="Hamlin N."/>
            <person name="Davies R."/>
            <person name="Gaudet P."/>
            <person name="Fey P."/>
            <person name="Pilcher K."/>
            <person name="Chen G."/>
            <person name="Saunders D."/>
            <person name="Sodergren E."/>
            <person name="Davis P."/>
            <person name="Kerhornou A."/>
            <person name="Nie X."/>
            <person name="Hall N."/>
            <person name="Anjard C."/>
            <person name="Hemphill L."/>
            <person name="Bason N."/>
            <person name="Farbrother P."/>
            <person name="Desany B."/>
            <person name="Just E."/>
            <person name="Morio T."/>
            <person name="Rost R."/>
            <person name="Churcher C."/>
            <person name="Cooper J."/>
            <person name="Haydock S."/>
            <person name="van Driessche N."/>
            <person name="Cronin A."/>
            <person name="Goodhead I."/>
            <person name="Muzny D."/>
            <person name="Mourier T."/>
            <person name="Pain A."/>
            <person name="Lu M."/>
            <person name="Harper D."/>
            <person name="Lindsay R."/>
            <person name="Hauser H."/>
            <person name="James K."/>
            <person name="Quiles M."/>
            <person name="Madan Babu M."/>
            <person name="Saito T."/>
            <person name="Buchrieser C."/>
            <person name="Wardroper A."/>
            <person name="Felder M."/>
            <person name="Thangavelu M."/>
            <person name="Johnson D."/>
            <person name="Knights A."/>
            <person name="Loulseged H."/>
            <person name="Mungall K."/>
            <person name="Oliver K."/>
            <person name="Price C."/>
            <person name="Quail M.A."/>
            <person name="Urushihara H."/>
            <person name="Hernandez J."/>
            <person name="Rabbinowitsch E."/>
            <person name="Steffen D."/>
            <person name="Sanders M."/>
            <person name="Ma J."/>
            <person name="Kohara Y."/>
            <person name="Sharp S."/>
            <person name="Simmonds M."/>
            <person name="Spiegler S."/>
            <person name="Tivey A."/>
            <person name="Sugano S."/>
            <person name="White B."/>
            <person name="Walker D."/>
            <person name="Woodward J."/>
            <person name="Winckler T."/>
            <person name="Tanaka Y."/>
            <person name="Shaulsky G."/>
            <person name="Schleicher M."/>
            <person name="Weinstock G."/>
            <person name="Rosenthal A."/>
            <person name="Cox E.C."/>
            <person name="Chisholm R.L."/>
            <person name="Gibbs R."/>
            <person name="Loomis W.F."/>
            <person name="Platzer M."/>
            <person name="Kay R.R."/>
            <person name="Williams J."/>
            <person name="Dear P.H."/>
            <person name="Noegel A.A."/>
            <person name="Barrell B."/>
            <person name="Kuspa A."/>
        </authorList>
    </citation>
    <scope>NUCLEOTIDE SEQUENCE [LARGE SCALE GENOMIC DNA]</scope>
    <source>
        <strain evidence="5 6">AX4</strain>
    </source>
</reference>
<keyword evidence="6" id="KW-1185">Reference proteome</keyword>
<evidence type="ECO:0000256" key="2">
    <source>
        <dbReference type="ARBA" id="ARBA00023242"/>
    </source>
</evidence>
<dbReference type="InterPro" id="IPR023780">
    <property type="entry name" value="Chromo_domain"/>
</dbReference>
<dbReference type="IntAct" id="Q54RN0">
    <property type="interactions" value="1"/>
</dbReference>
<name>Q54RN0_DICDI</name>
<dbReference type="Reactome" id="R-DDI-9843940">
    <property type="pathway name" value="Regulation of endogenous retroelements by KRAB-ZFP proteins"/>
</dbReference>
<dbReference type="eggNOG" id="KOG1911">
    <property type="taxonomic scope" value="Eukaryota"/>
</dbReference>
<dbReference type="Pfam" id="PF01393">
    <property type="entry name" value="Chromo_shadow"/>
    <property type="match status" value="1"/>
</dbReference>
<dbReference type="Gene3D" id="2.40.50.40">
    <property type="match status" value="2"/>
</dbReference>
<dbReference type="GO" id="GO:0003723">
    <property type="term" value="F:RNA binding"/>
    <property type="evidence" value="ECO:0000314"/>
    <property type="project" value="dictyBase"/>
</dbReference>
<dbReference type="FunCoup" id="Q54RN0">
    <property type="interactions" value="98"/>
</dbReference>
<dbReference type="RefSeq" id="XP_639321.1">
    <property type="nucleotide sequence ID" value="XM_634229.1"/>
</dbReference>
<dbReference type="PROSITE" id="PS00598">
    <property type="entry name" value="CHROMO_1"/>
    <property type="match status" value="1"/>
</dbReference>
<dbReference type="InParanoid" id="Q54RN0"/>
<dbReference type="SMART" id="SM00298">
    <property type="entry name" value="CHROMO"/>
    <property type="match status" value="2"/>
</dbReference>
<dbReference type="SMR" id="Q54RN0"/>
<gene>
    <name evidence="5" type="primary">hcpA</name>
    <name evidence="5" type="ORF">DDB_G0283023</name>
</gene>
<dbReference type="GeneID" id="8623892"/>
<proteinExistence type="predicted"/>
<dbReference type="GO" id="GO:0019954">
    <property type="term" value="P:asexual reproduction"/>
    <property type="evidence" value="ECO:0000315"/>
    <property type="project" value="dictyBase"/>
</dbReference>
<dbReference type="Reactome" id="R-DDI-983231">
    <property type="pathway name" value="Factors involved in megakaryocyte development and platelet production"/>
</dbReference>
<dbReference type="PaxDb" id="44689-DDB0220646"/>
<dbReference type="FunFam" id="2.40.50.40:FF:000022">
    <property type="entry name" value="M-phase phosphoprotein 8"/>
    <property type="match status" value="1"/>
</dbReference>
<dbReference type="InterPro" id="IPR000953">
    <property type="entry name" value="Chromo/chromo_shadow_dom"/>
</dbReference>
<dbReference type="CDD" id="cd00024">
    <property type="entry name" value="CD_CSD"/>
    <property type="match status" value="1"/>
</dbReference>
<sequence>MGKRDKRIIEEPEEPEEAGDVFEVEKILDKRVQHGRIQYSIRWKGFTADYDTWEDEDNVAGCPELVKEFESSREQEKKKSRKRKNVIVNDDQTAVESSSPPPTTKPSSSSSSTKTTKAATSTTTNTSTQQKTNHLIDDEEYIKNEYIKFGVPYIEGIGFENGHCVEEIIGCKPFGQDNTLFFFVKWRGQEKLSWVLNEILKHKEPLQLIEFYENRLKFGYKGQQS</sequence>
<dbReference type="GO" id="GO:0051276">
    <property type="term" value="P:chromosome organization"/>
    <property type="evidence" value="ECO:0000315"/>
    <property type="project" value="dictyBase"/>
</dbReference>
<dbReference type="PRINTS" id="PR00504">
    <property type="entry name" value="CHROMODOMAIN"/>
</dbReference>
<dbReference type="Pfam" id="PF00385">
    <property type="entry name" value="Chromo"/>
    <property type="match status" value="1"/>
</dbReference>
<dbReference type="PhylomeDB" id="Q54RN0"/>
<comment type="caution">
    <text evidence="5">The sequence shown here is derived from an EMBL/GenBank/DDBJ whole genome shotgun (WGS) entry which is preliminary data.</text>
</comment>
<dbReference type="PANTHER" id="PTHR22812">
    <property type="entry name" value="CHROMOBOX PROTEIN"/>
    <property type="match status" value="1"/>
</dbReference>
<accession>Q54RN0</accession>
<dbReference type="InterPro" id="IPR017984">
    <property type="entry name" value="Chromo_dom_subgr"/>
</dbReference>